<reference evidence="4 5" key="1">
    <citation type="submission" date="2016-10" db="EMBL/GenBank/DDBJ databases">
        <authorList>
            <person name="de Groot N.N."/>
        </authorList>
    </citation>
    <scope>NUCLEOTIDE SEQUENCE [LARGE SCALE GENOMIC DNA]</scope>
    <source>
        <strain evidence="4 5">KHGC13</strain>
    </source>
</reference>
<dbReference type="Gene3D" id="3.40.570.10">
    <property type="entry name" value="Extracellular Endonuclease, subunit A"/>
    <property type="match status" value="1"/>
</dbReference>
<name>A0A1I7FYJ9_9FIRM</name>
<protein>
    <submittedName>
        <fullName evidence="4">DNA-entry nuclease</fullName>
    </submittedName>
</protein>
<feature type="domain" description="Type VII secretion system protein EssD-like" evidence="3">
    <location>
        <begin position="107"/>
        <end position="226"/>
    </location>
</feature>
<proteinExistence type="predicted"/>
<sequence length="332" mass="36060">MKNKKWKDILRKAAALGIALTAAFSLSVPAGLLTGCGVTPKSGSSAAAESTSGSGDSSGQTAASSGSSGVQGVGDKSIPKYHGRPYVVVRKNEPRFKQSQMSTKSFEKYGALDRLGRCTACFVNVSRDTMPRAERGDISSVHPTGWQSGMRWERCHLIGYQLTGENANERNLITGTHYLNIEGMLGFENQVADYVKETGNHVLYRVTPVFRGDNLVASGVYMEARSVEDRGEGVSFYVYCFNVTPGASINYRTGLVVQGSGTGETGSENRGSSANDRNEKARTYVLNTNRKVFHYPSCASVRQIKAHNRKTVKSRRSALIREGYRPCGNCEP</sequence>
<organism evidence="4 5">
    <name type="scientific">Eubacterium pyruvativorans</name>
    <dbReference type="NCBI Taxonomy" id="155865"/>
    <lineage>
        <taxon>Bacteria</taxon>
        <taxon>Bacillati</taxon>
        <taxon>Bacillota</taxon>
        <taxon>Clostridia</taxon>
        <taxon>Eubacteriales</taxon>
        <taxon>Eubacteriaceae</taxon>
        <taxon>Eubacterium</taxon>
    </lineage>
</organism>
<evidence type="ECO:0000313" key="5">
    <source>
        <dbReference type="Proteomes" id="UP000198817"/>
    </source>
</evidence>
<dbReference type="InterPro" id="IPR035451">
    <property type="entry name" value="Ada-like_dom_sf"/>
</dbReference>
<accession>A0A1I7FYJ9</accession>
<dbReference type="Pfam" id="PF13930">
    <property type="entry name" value="Endonuclea_NS_2"/>
    <property type="match status" value="1"/>
</dbReference>
<feature type="region of interest" description="Disordered" evidence="1">
    <location>
        <begin position="42"/>
        <end position="79"/>
    </location>
</feature>
<dbReference type="Gene3D" id="3.40.10.10">
    <property type="entry name" value="DNA Methylphosphotriester Repair Domain"/>
    <property type="match status" value="1"/>
</dbReference>
<dbReference type="Proteomes" id="UP000198817">
    <property type="component" value="Unassembled WGS sequence"/>
</dbReference>
<dbReference type="SUPFAM" id="SSF57884">
    <property type="entry name" value="Ada DNA repair protein, N-terminal domain (N-Ada 10)"/>
    <property type="match status" value="1"/>
</dbReference>
<evidence type="ECO:0000256" key="1">
    <source>
        <dbReference type="SAM" id="MobiDB-lite"/>
    </source>
</evidence>
<feature type="compositionally biased region" description="Low complexity" evidence="1">
    <location>
        <begin position="42"/>
        <end position="76"/>
    </location>
</feature>
<feature type="chain" id="PRO_5038379399" evidence="2">
    <location>
        <begin position="31"/>
        <end position="332"/>
    </location>
</feature>
<gene>
    <name evidence="4" type="ORF">SAMN05216508_10416</name>
</gene>
<dbReference type="OrthoDB" id="9783680at2"/>
<dbReference type="InterPro" id="IPR044929">
    <property type="entry name" value="DNA/RNA_non-sp_Endonuclease_sf"/>
</dbReference>
<evidence type="ECO:0000256" key="2">
    <source>
        <dbReference type="SAM" id="SignalP"/>
    </source>
</evidence>
<dbReference type="EMBL" id="FPBT01000004">
    <property type="protein sequence ID" value="SFU41146.1"/>
    <property type="molecule type" value="Genomic_DNA"/>
</dbReference>
<dbReference type="AlphaFoldDB" id="A0A1I7FYJ9"/>
<keyword evidence="5" id="KW-1185">Reference proteome</keyword>
<evidence type="ECO:0000313" key="4">
    <source>
        <dbReference type="EMBL" id="SFU41146.1"/>
    </source>
</evidence>
<keyword evidence="2" id="KW-0732">Signal</keyword>
<evidence type="ECO:0000259" key="3">
    <source>
        <dbReference type="Pfam" id="PF13930"/>
    </source>
</evidence>
<dbReference type="STRING" id="155865.SAMN05216515_104115"/>
<dbReference type="InterPro" id="IPR044927">
    <property type="entry name" value="Endonuclea_NS_2"/>
</dbReference>
<dbReference type="RefSeq" id="WP_090470253.1">
    <property type="nucleotide sequence ID" value="NZ_FOWF01000004.1"/>
</dbReference>
<feature type="signal peptide" evidence="2">
    <location>
        <begin position="1"/>
        <end position="30"/>
    </location>
</feature>